<dbReference type="InterPro" id="IPR011006">
    <property type="entry name" value="CheY-like_superfamily"/>
</dbReference>
<accession>A0A2H6LGU5</accession>
<dbReference type="CDD" id="cd17552">
    <property type="entry name" value="REC_RR468-like"/>
    <property type="match status" value="1"/>
</dbReference>
<dbReference type="SMART" id="SM00448">
    <property type="entry name" value="REC"/>
    <property type="match status" value="1"/>
</dbReference>
<dbReference type="PANTHER" id="PTHR44591:SF22">
    <property type="entry name" value="CHEY SUBFAMILY"/>
    <property type="match status" value="1"/>
</dbReference>
<evidence type="ECO:0000313" key="5">
    <source>
        <dbReference type="Proteomes" id="UP000236527"/>
    </source>
</evidence>
<feature type="modified residue" description="4-aspartylphosphate" evidence="2">
    <location>
        <position position="60"/>
    </location>
</feature>
<dbReference type="Pfam" id="PF00072">
    <property type="entry name" value="Response_reg"/>
    <property type="match status" value="1"/>
</dbReference>
<evidence type="ECO:0000259" key="3">
    <source>
        <dbReference type="PROSITE" id="PS50110"/>
    </source>
</evidence>
<reference evidence="5" key="1">
    <citation type="journal article" date="2018" name="Genome Announc.">
        <title>Draft Genome Sequence of the Nitrogen-Fixing and Hormogonia-Inducing Cyanobacterium Nostoc cycadae Strain WK-1, Isolated from the Coralloid Roots of Cycas revoluta.</title>
        <authorList>
            <person name="Kanesaki Y."/>
            <person name="Hirose M."/>
            <person name="Hirose Y."/>
            <person name="Fujisawa T."/>
            <person name="Nakamura Y."/>
            <person name="Watanabe S."/>
            <person name="Matsunaga S."/>
            <person name="Uchida H."/>
            <person name="Murakami A."/>
        </authorList>
    </citation>
    <scope>NUCLEOTIDE SEQUENCE [LARGE SCALE GENOMIC DNA]</scope>
    <source>
        <strain evidence="5">WK-1</strain>
    </source>
</reference>
<keyword evidence="1 2" id="KW-0597">Phosphoprotein</keyword>
<evidence type="ECO:0000256" key="1">
    <source>
        <dbReference type="ARBA" id="ARBA00022553"/>
    </source>
</evidence>
<name>A0A2H6LGU5_9NOSO</name>
<protein>
    <submittedName>
        <fullName evidence="4">Two-component response regulator</fullName>
    </submittedName>
</protein>
<organism evidence="4 5">
    <name type="scientific">Nostoc cycadae WK-1</name>
    <dbReference type="NCBI Taxonomy" id="1861711"/>
    <lineage>
        <taxon>Bacteria</taxon>
        <taxon>Bacillati</taxon>
        <taxon>Cyanobacteriota</taxon>
        <taxon>Cyanophyceae</taxon>
        <taxon>Nostocales</taxon>
        <taxon>Nostocaceae</taxon>
        <taxon>Nostoc</taxon>
    </lineage>
</organism>
<dbReference type="GO" id="GO:0000160">
    <property type="term" value="P:phosphorelay signal transduction system"/>
    <property type="evidence" value="ECO:0007669"/>
    <property type="project" value="InterPro"/>
</dbReference>
<dbReference type="SUPFAM" id="SSF52172">
    <property type="entry name" value="CheY-like"/>
    <property type="match status" value="1"/>
</dbReference>
<proteinExistence type="predicted"/>
<evidence type="ECO:0000313" key="4">
    <source>
        <dbReference type="EMBL" id="GBE92441.1"/>
    </source>
</evidence>
<dbReference type="PANTHER" id="PTHR44591">
    <property type="entry name" value="STRESS RESPONSE REGULATOR PROTEIN 1"/>
    <property type="match status" value="1"/>
</dbReference>
<sequence length="130" mass="14284">MQDKLKMTKRILVIDDEDSVLEIVQISLESAANWDVITASSGSAGIELAVSKQPDAIILDLVMPEMDGLTIFKKLQDNIATSHIPTVLLTAKVHISEQAEFRNLGVAGVIIKPFMPLDLVDNICKILNWT</sequence>
<dbReference type="Gene3D" id="3.40.50.2300">
    <property type="match status" value="1"/>
</dbReference>
<keyword evidence="5" id="KW-1185">Reference proteome</keyword>
<evidence type="ECO:0000256" key="2">
    <source>
        <dbReference type="PROSITE-ProRule" id="PRU00169"/>
    </source>
</evidence>
<dbReference type="InterPro" id="IPR001789">
    <property type="entry name" value="Sig_transdc_resp-reg_receiver"/>
</dbReference>
<comment type="caution">
    <text evidence="4">The sequence shown here is derived from an EMBL/GenBank/DDBJ whole genome shotgun (WGS) entry which is preliminary data.</text>
</comment>
<dbReference type="PROSITE" id="PS50110">
    <property type="entry name" value="RESPONSE_REGULATORY"/>
    <property type="match status" value="1"/>
</dbReference>
<gene>
    <name evidence="4" type="ORF">NCWK1_2197</name>
</gene>
<dbReference type="EMBL" id="BDGE01000037">
    <property type="protein sequence ID" value="GBE92441.1"/>
    <property type="molecule type" value="Genomic_DNA"/>
</dbReference>
<dbReference type="AlphaFoldDB" id="A0A2H6LGU5"/>
<dbReference type="InterPro" id="IPR050595">
    <property type="entry name" value="Bact_response_regulator"/>
</dbReference>
<feature type="domain" description="Response regulatory" evidence="3">
    <location>
        <begin position="10"/>
        <end position="127"/>
    </location>
</feature>
<dbReference type="Proteomes" id="UP000236527">
    <property type="component" value="Unassembled WGS sequence"/>
</dbReference>